<proteinExistence type="predicted"/>
<dbReference type="InterPro" id="IPR000070">
    <property type="entry name" value="Pectinesterase_cat"/>
</dbReference>
<dbReference type="InterPro" id="IPR011050">
    <property type="entry name" value="Pectin_lyase_fold/virulence"/>
</dbReference>
<dbReference type="SUPFAM" id="SSF51126">
    <property type="entry name" value="Pectin lyase-like"/>
    <property type="match status" value="1"/>
</dbReference>
<reference evidence="7" key="1">
    <citation type="journal article" date="2019" name="Gigascience">
        <title>De novo genome assembly of the endangered Acer yangbiense, a plant species with extremely small populations endemic to Yunnan Province, China.</title>
        <authorList>
            <person name="Yang J."/>
            <person name="Wariss H.M."/>
            <person name="Tao L."/>
            <person name="Zhang R."/>
            <person name="Yun Q."/>
            <person name="Hollingsworth P."/>
            <person name="Dao Z."/>
            <person name="Luo G."/>
            <person name="Guo H."/>
            <person name="Ma Y."/>
            <person name="Sun W."/>
        </authorList>
    </citation>
    <scope>NUCLEOTIDE SEQUENCE [LARGE SCALE GENOMIC DNA]</scope>
    <source>
        <strain evidence="7">cv. Malutang</strain>
    </source>
</reference>
<keyword evidence="7" id="KW-1185">Reference proteome</keyword>
<keyword evidence="2" id="KW-0378">Hydrolase</keyword>
<keyword evidence="3" id="KW-0063">Aspartyl esterase</keyword>
<name>A0A5C7IGM2_9ROSI</name>
<evidence type="ECO:0000256" key="2">
    <source>
        <dbReference type="ARBA" id="ARBA00022801"/>
    </source>
</evidence>
<dbReference type="GO" id="GO:0042545">
    <property type="term" value="P:cell wall modification"/>
    <property type="evidence" value="ECO:0007669"/>
    <property type="project" value="InterPro"/>
</dbReference>
<dbReference type="GO" id="GO:0045490">
    <property type="term" value="P:pectin catabolic process"/>
    <property type="evidence" value="ECO:0007669"/>
    <property type="project" value="UniProtKB-UniPathway"/>
</dbReference>
<evidence type="ECO:0000259" key="5">
    <source>
        <dbReference type="Pfam" id="PF01095"/>
    </source>
</evidence>
<dbReference type="EMBL" id="VAHF01000002">
    <property type="protein sequence ID" value="TXG68159.1"/>
    <property type="molecule type" value="Genomic_DNA"/>
</dbReference>
<dbReference type="Gene3D" id="2.160.20.10">
    <property type="entry name" value="Single-stranded right-handed beta-helix, Pectin lyase-like"/>
    <property type="match status" value="1"/>
</dbReference>
<dbReference type="Pfam" id="PF01095">
    <property type="entry name" value="Pectinesterase"/>
    <property type="match status" value="1"/>
</dbReference>
<gene>
    <name evidence="6" type="ORF">EZV62_003094</name>
</gene>
<comment type="caution">
    <text evidence="6">The sequence shown here is derived from an EMBL/GenBank/DDBJ whole genome shotgun (WGS) entry which is preliminary data.</text>
</comment>
<dbReference type="InterPro" id="IPR012334">
    <property type="entry name" value="Pectin_lyas_fold"/>
</dbReference>
<sequence>MFECGGVGGSTGKKQELETSHSKTQLVHRSTKHQALKQLPSERVGADLSAFYQCDMLAYQGTLYVHSNRQFYINCLVAGTIDFTFGNAATVLQDP</sequence>
<organism evidence="6 7">
    <name type="scientific">Acer yangbiense</name>
    <dbReference type="NCBI Taxonomy" id="1000413"/>
    <lineage>
        <taxon>Eukaryota</taxon>
        <taxon>Viridiplantae</taxon>
        <taxon>Streptophyta</taxon>
        <taxon>Embryophyta</taxon>
        <taxon>Tracheophyta</taxon>
        <taxon>Spermatophyta</taxon>
        <taxon>Magnoliopsida</taxon>
        <taxon>eudicotyledons</taxon>
        <taxon>Gunneridae</taxon>
        <taxon>Pentapetalae</taxon>
        <taxon>rosids</taxon>
        <taxon>malvids</taxon>
        <taxon>Sapindales</taxon>
        <taxon>Sapindaceae</taxon>
        <taxon>Hippocastanoideae</taxon>
        <taxon>Acereae</taxon>
        <taxon>Acer</taxon>
    </lineage>
</organism>
<evidence type="ECO:0000313" key="6">
    <source>
        <dbReference type="EMBL" id="TXG68159.1"/>
    </source>
</evidence>
<evidence type="ECO:0000256" key="1">
    <source>
        <dbReference type="ARBA" id="ARBA00005184"/>
    </source>
</evidence>
<dbReference type="GO" id="GO:0030599">
    <property type="term" value="F:pectinesterase activity"/>
    <property type="evidence" value="ECO:0007669"/>
    <property type="project" value="InterPro"/>
</dbReference>
<comment type="pathway">
    <text evidence="1">Glycan metabolism; pectin degradation; 2-dehydro-3-deoxy-D-gluconate from pectin: step 1/5.</text>
</comment>
<evidence type="ECO:0000256" key="4">
    <source>
        <dbReference type="SAM" id="MobiDB-lite"/>
    </source>
</evidence>
<evidence type="ECO:0000313" key="7">
    <source>
        <dbReference type="Proteomes" id="UP000323000"/>
    </source>
</evidence>
<dbReference type="UniPathway" id="UPA00545">
    <property type="reaction ID" value="UER00823"/>
</dbReference>
<evidence type="ECO:0000256" key="3">
    <source>
        <dbReference type="ARBA" id="ARBA00023085"/>
    </source>
</evidence>
<dbReference type="AlphaFoldDB" id="A0A5C7IGM2"/>
<dbReference type="PANTHER" id="PTHR31707">
    <property type="entry name" value="PECTINESTERASE"/>
    <property type="match status" value="1"/>
</dbReference>
<protein>
    <recommendedName>
        <fullName evidence="5">Pectinesterase catalytic domain-containing protein</fullName>
    </recommendedName>
</protein>
<dbReference type="OrthoDB" id="2019149at2759"/>
<dbReference type="Proteomes" id="UP000323000">
    <property type="component" value="Chromosome 2"/>
</dbReference>
<accession>A0A5C7IGM2</accession>
<feature type="compositionally biased region" description="Gly residues" evidence="4">
    <location>
        <begin position="1"/>
        <end position="11"/>
    </location>
</feature>
<feature type="region of interest" description="Disordered" evidence="4">
    <location>
        <begin position="1"/>
        <end position="25"/>
    </location>
</feature>
<feature type="domain" description="Pectinesterase catalytic" evidence="5">
    <location>
        <begin position="41"/>
        <end position="94"/>
    </location>
</feature>